<evidence type="ECO:0000313" key="2">
    <source>
        <dbReference type="EMBL" id="GEN57168.1"/>
    </source>
</evidence>
<feature type="transmembrane region" description="Helical" evidence="1">
    <location>
        <begin position="5"/>
        <end position="26"/>
    </location>
</feature>
<keyword evidence="3" id="KW-1185">Reference proteome</keyword>
<keyword evidence="1" id="KW-0472">Membrane</keyword>
<dbReference type="Proteomes" id="UP000321400">
    <property type="component" value="Unassembled WGS sequence"/>
</dbReference>
<feature type="transmembrane region" description="Helical" evidence="1">
    <location>
        <begin position="32"/>
        <end position="52"/>
    </location>
</feature>
<proteinExistence type="predicted"/>
<evidence type="ECO:0000256" key="1">
    <source>
        <dbReference type="SAM" id="Phobius"/>
    </source>
</evidence>
<keyword evidence="1" id="KW-0812">Transmembrane</keyword>
<comment type="caution">
    <text evidence="2">The sequence shown here is derived from an EMBL/GenBank/DDBJ whole genome shotgun (WGS) entry which is preliminary data.</text>
</comment>
<organism evidence="2 3">
    <name type="scientific">Halolactibacillus alkaliphilus</name>
    <dbReference type="NCBI Taxonomy" id="442899"/>
    <lineage>
        <taxon>Bacteria</taxon>
        <taxon>Bacillati</taxon>
        <taxon>Bacillota</taxon>
        <taxon>Bacilli</taxon>
        <taxon>Bacillales</taxon>
        <taxon>Bacillaceae</taxon>
        <taxon>Halolactibacillus</taxon>
    </lineage>
</organism>
<dbReference type="EMBL" id="BJYE01000019">
    <property type="protein sequence ID" value="GEN57168.1"/>
    <property type="molecule type" value="Genomic_DNA"/>
</dbReference>
<keyword evidence="1" id="KW-1133">Transmembrane helix</keyword>
<protein>
    <submittedName>
        <fullName evidence="2">Uncharacterized protein</fullName>
    </submittedName>
</protein>
<dbReference type="OrthoDB" id="2973934at2"/>
<dbReference type="STRING" id="442899.SAMN05720591_11953"/>
<reference evidence="2 3" key="1">
    <citation type="submission" date="2019-07" db="EMBL/GenBank/DDBJ databases">
        <title>Whole genome shotgun sequence of Halolactibacillus alkaliphilus NBRC 103919.</title>
        <authorList>
            <person name="Hosoyama A."/>
            <person name="Uohara A."/>
            <person name="Ohji S."/>
            <person name="Ichikawa N."/>
        </authorList>
    </citation>
    <scope>NUCLEOTIDE SEQUENCE [LARGE SCALE GENOMIC DNA]</scope>
    <source>
        <strain evidence="2 3">NBRC 103919</strain>
    </source>
</reference>
<dbReference type="AlphaFoldDB" id="A0A511X2K2"/>
<gene>
    <name evidence="2" type="ORF">HAL01_16320</name>
</gene>
<accession>A0A511X2K2</accession>
<sequence>MKYRYFLFLAILETALGLGIGVYSYVTNQLNVFIVAILFIVFMGVFINIVLYRYFKKVVTDTQVPKTS</sequence>
<name>A0A511X2K2_9BACI</name>
<evidence type="ECO:0000313" key="3">
    <source>
        <dbReference type="Proteomes" id="UP000321400"/>
    </source>
</evidence>
<dbReference type="RefSeq" id="WP_089802285.1">
    <property type="nucleotide sequence ID" value="NZ_BJYE01000019.1"/>
</dbReference>